<keyword evidence="2" id="KW-0443">Lipid metabolism</keyword>
<dbReference type="AlphaFoldDB" id="A0A2A6CPS1"/>
<evidence type="ECO:0000259" key="3">
    <source>
        <dbReference type="Pfam" id="PF04083"/>
    </source>
</evidence>
<evidence type="ECO:0000256" key="2">
    <source>
        <dbReference type="PIRNR" id="PIRNR000862"/>
    </source>
</evidence>
<keyword evidence="2" id="KW-0442">Lipid degradation</keyword>
<dbReference type="InterPro" id="IPR006693">
    <property type="entry name" value="AB_hydrolase_lipase"/>
</dbReference>
<dbReference type="EnsemblMetazoa" id="PPA41614.1">
    <property type="protein sequence ID" value="PPA41614.1"/>
    <property type="gene ID" value="WBGene00279983"/>
</dbReference>
<dbReference type="GO" id="GO:0016298">
    <property type="term" value="F:lipase activity"/>
    <property type="evidence" value="ECO:0000318"/>
    <property type="project" value="GO_Central"/>
</dbReference>
<evidence type="ECO:0000313" key="5">
    <source>
        <dbReference type="Proteomes" id="UP000005239"/>
    </source>
</evidence>
<sequence>MICFASLFWALLYLVHLSKADDPEAYMGAFDMIKRWDYPAELHDVITADGYILNIFRIRHGRAPQTNATCHRPPVLLVHGLGAGPSEWLLNPPASCPAFILADAGFDVFVLNHRGTTYSKRHITLAPWDNKFSQFTLDELAKYDTPAVIDKVLQITGEQALYMIGHSQGTITGFMTLAENPQYNSKVKALFQLGPIGTGTYSKGIIRALFILYDLLKPVADAYRTVFGSHEIGWQWSFVYRPLVRLCNIIPFGDDICDFATHALFGPSTRVLNMTRAPVYLAHIPNGITTWNGLHWGQLSSRHRIEHMDHNPLENIQRYGQETPTPYNYSLIDVPVYLFWSKSDFLTTPLEVEQVLMKELRPEVVKGSFEVEGYNHIDYVVATDCADTVYLPIAKIVRGRESDMCSQ</sequence>
<accession>A0A2A6CPS1</accession>
<dbReference type="InterPro" id="IPR025483">
    <property type="entry name" value="Lipase_euk"/>
</dbReference>
<keyword evidence="5" id="KW-1185">Reference proteome</keyword>
<name>A0A2A6CPS1_PRIPA</name>
<organism evidence="4 5">
    <name type="scientific">Pristionchus pacificus</name>
    <name type="common">Parasitic nematode worm</name>
    <dbReference type="NCBI Taxonomy" id="54126"/>
    <lineage>
        <taxon>Eukaryota</taxon>
        <taxon>Metazoa</taxon>
        <taxon>Ecdysozoa</taxon>
        <taxon>Nematoda</taxon>
        <taxon>Chromadorea</taxon>
        <taxon>Rhabditida</taxon>
        <taxon>Rhabditina</taxon>
        <taxon>Diplogasteromorpha</taxon>
        <taxon>Diplogasteroidea</taxon>
        <taxon>Neodiplogasteridae</taxon>
        <taxon>Pristionchus</taxon>
    </lineage>
</organism>
<dbReference type="PANTHER" id="PTHR11005">
    <property type="entry name" value="LYSOSOMAL ACID LIPASE-RELATED"/>
    <property type="match status" value="1"/>
</dbReference>
<dbReference type="PIRSF" id="PIRSF000862">
    <property type="entry name" value="Steryl_ester_lip"/>
    <property type="match status" value="1"/>
</dbReference>
<comment type="similarity">
    <text evidence="1 2">Belongs to the AB hydrolase superfamily. Lipase family.</text>
</comment>
<evidence type="ECO:0000313" key="4">
    <source>
        <dbReference type="EnsemblMetazoa" id="PPA41614.1"/>
    </source>
</evidence>
<dbReference type="InterPro" id="IPR029058">
    <property type="entry name" value="AB_hydrolase_fold"/>
</dbReference>
<gene>
    <name evidence="4" type="primary">WBGene00279983</name>
</gene>
<feature type="domain" description="Partial AB-hydrolase lipase" evidence="3">
    <location>
        <begin position="31"/>
        <end position="91"/>
    </location>
</feature>
<dbReference type="Gene3D" id="3.40.50.1820">
    <property type="entry name" value="alpha/beta hydrolase"/>
    <property type="match status" value="1"/>
</dbReference>
<dbReference type="Pfam" id="PF04083">
    <property type="entry name" value="Abhydro_lipase"/>
    <property type="match status" value="1"/>
</dbReference>
<proteinExistence type="inferred from homology"/>
<keyword evidence="2" id="KW-0378">Hydrolase</keyword>
<reference evidence="5" key="1">
    <citation type="journal article" date="2008" name="Nat. Genet.">
        <title>The Pristionchus pacificus genome provides a unique perspective on nematode lifestyle and parasitism.</title>
        <authorList>
            <person name="Dieterich C."/>
            <person name="Clifton S.W."/>
            <person name="Schuster L.N."/>
            <person name="Chinwalla A."/>
            <person name="Delehaunty K."/>
            <person name="Dinkelacker I."/>
            <person name="Fulton L."/>
            <person name="Fulton R."/>
            <person name="Godfrey J."/>
            <person name="Minx P."/>
            <person name="Mitreva M."/>
            <person name="Roeseler W."/>
            <person name="Tian H."/>
            <person name="Witte H."/>
            <person name="Yang S.P."/>
            <person name="Wilson R.K."/>
            <person name="Sommer R.J."/>
        </authorList>
    </citation>
    <scope>NUCLEOTIDE SEQUENCE [LARGE SCALE GENOMIC DNA]</scope>
    <source>
        <strain evidence="5">PS312</strain>
    </source>
</reference>
<reference evidence="4" key="2">
    <citation type="submission" date="2022-06" db="UniProtKB">
        <authorList>
            <consortium name="EnsemblMetazoa"/>
        </authorList>
    </citation>
    <scope>IDENTIFICATION</scope>
    <source>
        <strain evidence="4">PS312</strain>
    </source>
</reference>
<evidence type="ECO:0000256" key="1">
    <source>
        <dbReference type="ARBA" id="ARBA00010701"/>
    </source>
</evidence>
<dbReference type="Proteomes" id="UP000005239">
    <property type="component" value="Unassembled WGS sequence"/>
</dbReference>
<dbReference type="FunFam" id="3.40.50.1820:FF:000410">
    <property type="entry name" value="Lipase"/>
    <property type="match status" value="1"/>
</dbReference>
<protein>
    <recommendedName>
        <fullName evidence="2">Lipase</fullName>
    </recommendedName>
</protein>
<dbReference type="SUPFAM" id="SSF53474">
    <property type="entry name" value="alpha/beta-Hydrolases"/>
    <property type="match status" value="1"/>
</dbReference>
<dbReference type="GO" id="GO:0016042">
    <property type="term" value="P:lipid catabolic process"/>
    <property type="evidence" value="ECO:0007669"/>
    <property type="project" value="UniProtKB-KW"/>
</dbReference>
<dbReference type="OrthoDB" id="9974421at2759"/>
<dbReference type="GO" id="GO:0006629">
    <property type="term" value="P:lipid metabolic process"/>
    <property type="evidence" value="ECO:0000318"/>
    <property type="project" value="GO_Central"/>
</dbReference>
<accession>A0A8R1UVY4</accession>